<evidence type="ECO:0000256" key="3">
    <source>
        <dbReference type="ARBA" id="ARBA00022692"/>
    </source>
</evidence>
<dbReference type="Proteomes" id="UP000028302">
    <property type="component" value="Unassembled WGS sequence"/>
</dbReference>
<evidence type="ECO:0000313" key="8">
    <source>
        <dbReference type="EMBL" id="KEZ78221.1"/>
    </source>
</evidence>
<feature type="domain" description="VTT" evidence="7">
    <location>
        <begin position="30"/>
        <end position="156"/>
    </location>
</feature>
<dbReference type="GO" id="GO:0005886">
    <property type="term" value="C:plasma membrane"/>
    <property type="evidence" value="ECO:0007669"/>
    <property type="project" value="UniProtKB-SubCell"/>
</dbReference>
<protein>
    <recommendedName>
        <fullName evidence="7">VTT domain-containing protein</fullName>
    </recommendedName>
</protein>
<dbReference type="InterPro" id="IPR051311">
    <property type="entry name" value="DedA_domain"/>
</dbReference>
<comment type="subcellular location">
    <subcellularLocation>
        <location evidence="1">Cell membrane</location>
        <topology evidence="1">Multi-pass membrane protein</topology>
    </subcellularLocation>
</comment>
<evidence type="ECO:0000259" key="7">
    <source>
        <dbReference type="Pfam" id="PF09335"/>
    </source>
</evidence>
<evidence type="ECO:0000256" key="1">
    <source>
        <dbReference type="ARBA" id="ARBA00004651"/>
    </source>
</evidence>
<dbReference type="EMBL" id="APNK01000006">
    <property type="protein sequence ID" value="KEZ78221.1"/>
    <property type="molecule type" value="Genomic_DNA"/>
</dbReference>
<keyword evidence="3 6" id="KW-0812">Transmembrane</keyword>
<keyword evidence="4 6" id="KW-1133">Transmembrane helix</keyword>
<feature type="transmembrane region" description="Helical" evidence="6">
    <location>
        <begin position="12"/>
        <end position="31"/>
    </location>
</feature>
<evidence type="ECO:0000313" key="9">
    <source>
        <dbReference type="Proteomes" id="UP000028302"/>
    </source>
</evidence>
<organism evidence="8 9">
    <name type="scientific">Salinisphaera hydrothermalis (strain C41B8)</name>
    <dbReference type="NCBI Taxonomy" id="1304275"/>
    <lineage>
        <taxon>Bacteria</taxon>
        <taxon>Pseudomonadati</taxon>
        <taxon>Pseudomonadota</taxon>
        <taxon>Gammaproteobacteria</taxon>
        <taxon>Salinisphaerales</taxon>
        <taxon>Salinisphaeraceae</taxon>
        <taxon>Salinisphaera</taxon>
    </lineage>
</organism>
<gene>
    <name evidence="8" type="ORF">C41B8_06537</name>
</gene>
<reference evidence="8 9" key="1">
    <citation type="submission" date="2013-03" db="EMBL/GenBank/DDBJ databases">
        <title>Salinisphaera hydrothermalis C41B8 Genome Sequencing.</title>
        <authorList>
            <person name="Li C."/>
            <person name="Lai Q."/>
            <person name="Shao Z."/>
        </authorList>
    </citation>
    <scope>NUCLEOTIDE SEQUENCE [LARGE SCALE GENOMIC DNA]</scope>
    <source>
        <strain evidence="8 9">C41B8</strain>
    </source>
</reference>
<dbReference type="STRING" id="1304275.C41B8_06537"/>
<dbReference type="InterPro" id="IPR032816">
    <property type="entry name" value="VTT_dom"/>
</dbReference>
<proteinExistence type="predicted"/>
<evidence type="ECO:0000256" key="4">
    <source>
        <dbReference type="ARBA" id="ARBA00022989"/>
    </source>
</evidence>
<accession>A0A084IND7</accession>
<dbReference type="PANTHER" id="PTHR42709">
    <property type="entry name" value="ALKALINE PHOSPHATASE LIKE PROTEIN"/>
    <property type="match status" value="1"/>
</dbReference>
<comment type="caution">
    <text evidence="8">The sequence shown here is derived from an EMBL/GenBank/DDBJ whole genome shotgun (WGS) entry which is preliminary data.</text>
</comment>
<keyword evidence="2" id="KW-1003">Cell membrane</keyword>
<name>A0A084IND7_SALHC</name>
<keyword evidence="5 6" id="KW-0472">Membrane</keyword>
<feature type="transmembrane region" description="Helical" evidence="6">
    <location>
        <begin position="51"/>
        <end position="72"/>
    </location>
</feature>
<evidence type="ECO:0000256" key="2">
    <source>
        <dbReference type="ARBA" id="ARBA00022475"/>
    </source>
</evidence>
<feature type="transmembrane region" description="Helical" evidence="6">
    <location>
        <begin position="136"/>
        <end position="156"/>
    </location>
</feature>
<keyword evidence="9" id="KW-1185">Reference proteome</keyword>
<dbReference type="AlphaFoldDB" id="A0A084IND7"/>
<dbReference type="RefSeq" id="WP_198025084.1">
    <property type="nucleotide sequence ID" value="NZ_APNK01000006.1"/>
</dbReference>
<evidence type="ECO:0000256" key="5">
    <source>
        <dbReference type="ARBA" id="ARBA00023136"/>
    </source>
</evidence>
<feature type="transmembrane region" description="Helical" evidence="6">
    <location>
        <begin position="168"/>
        <end position="189"/>
    </location>
</feature>
<evidence type="ECO:0000256" key="6">
    <source>
        <dbReference type="SAM" id="Phobius"/>
    </source>
</evidence>
<dbReference type="Pfam" id="PF09335">
    <property type="entry name" value="VTT_dom"/>
    <property type="match status" value="1"/>
</dbReference>
<dbReference type="PANTHER" id="PTHR42709:SF6">
    <property type="entry name" value="UNDECAPRENYL PHOSPHATE TRANSPORTER A"/>
    <property type="match status" value="1"/>
</dbReference>
<dbReference type="eggNOG" id="COG0586">
    <property type="taxonomic scope" value="Bacteria"/>
</dbReference>
<sequence length="201" mass="22374">MSDALTSFVEHYGLIAVFVLSVLESACIPIPSELVIPPAGFMAYQGSLSFWAVVVAATLANVVGSWIAYAIGRRGGRPLIQRYGRYVWLNEKHLDRAEDWFARYGEVTVFVARLLPAFRTFISLPAGIGEMPLGRFLLYSLLGSLPWNLALAVAGYELGAHWNMLEQYLKPVSYAAAGALALVLIWFWFGTRRVVRDRDES</sequence>